<dbReference type="PANTHER" id="PTHR33170:SF24">
    <property type="entry name" value="DUF1618 DOMAIN-CONTAINING PROTEIN"/>
    <property type="match status" value="1"/>
</dbReference>
<reference evidence="4" key="4">
    <citation type="submission" date="2019-03" db="UniProtKB">
        <authorList>
            <consortium name="EnsemblPlants"/>
        </authorList>
    </citation>
    <scope>IDENTIFICATION</scope>
</reference>
<dbReference type="STRING" id="200361.A0A453FYE2"/>
<proteinExistence type="predicted"/>
<dbReference type="Proteomes" id="UP000015105">
    <property type="component" value="Chromosome 3D"/>
</dbReference>
<keyword evidence="5" id="KW-1185">Reference proteome</keyword>
<organism evidence="4 5">
    <name type="scientific">Aegilops tauschii subsp. strangulata</name>
    <name type="common">Goatgrass</name>
    <dbReference type="NCBI Taxonomy" id="200361"/>
    <lineage>
        <taxon>Eukaryota</taxon>
        <taxon>Viridiplantae</taxon>
        <taxon>Streptophyta</taxon>
        <taxon>Embryophyta</taxon>
        <taxon>Tracheophyta</taxon>
        <taxon>Spermatophyta</taxon>
        <taxon>Magnoliopsida</taxon>
        <taxon>Liliopsida</taxon>
        <taxon>Poales</taxon>
        <taxon>Poaceae</taxon>
        <taxon>BOP clade</taxon>
        <taxon>Pooideae</taxon>
        <taxon>Triticodae</taxon>
        <taxon>Triticeae</taxon>
        <taxon>Triticinae</taxon>
        <taxon>Aegilops</taxon>
    </lineage>
</organism>
<dbReference type="AlphaFoldDB" id="A0A453FYE2"/>
<name>A0A453FYE2_AEGTS</name>
<reference evidence="4" key="5">
    <citation type="journal article" date="2021" name="G3 (Bethesda)">
        <title>Aegilops tauschii genome assembly Aet v5.0 features greater sequence contiguity and improved annotation.</title>
        <authorList>
            <person name="Wang L."/>
            <person name="Zhu T."/>
            <person name="Rodriguez J.C."/>
            <person name="Deal K.R."/>
            <person name="Dubcovsky J."/>
            <person name="McGuire P.E."/>
            <person name="Lux T."/>
            <person name="Spannagl M."/>
            <person name="Mayer K.F.X."/>
            <person name="Baldrich P."/>
            <person name="Meyers B.C."/>
            <person name="Huo N."/>
            <person name="Gu Y.Q."/>
            <person name="Zhou H."/>
            <person name="Devos K.M."/>
            <person name="Bennetzen J.L."/>
            <person name="Unver T."/>
            <person name="Budak H."/>
            <person name="Gulick P.J."/>
            <person name="Galiba G."/>
            <person name="Kalapos B."/>
            <person name="Nelson D.R."/>
            <person name="Li P."/>
            <person name="You F.M."/>
            <person name="Luo M.C."/>
            <person name="Dvorak J."/>
        </authorList>
    </citation>
    <scope>NUCLEOTIDE SEQUENCE [LARGE SCALE GENOMIC DNA]</scope>
    <source>
        <strain evidence="4">cv. AL8/78</strain>
    </source>
</reference>
<dbReference type="GO" id="GO:0003676">
    <property type="term" value="F:nucleic acid binding"/>
    <property type="evidence" value="ECO:0007669"/>
    <property type="project" value="InterPro"/>
</dbReference>
<keyword evidence="1" id="KW-0862">Zinc</keyword>
<dbReference type="SUPFAM" id="SSF57756">
    <property type="entry name" value="Retrovirus zinc finger-like domains"/>
    <property type="match status" value="1"/>
</dbReference>
<feature type="region of interest" description="Disordered" evidence="2">
    <location>
        <begin position="1"/>
        <end position="36"/>
    </location>
</feature>
<evidence type="ECO:0000313" key="4">
    <source>
        <dbReference type="EnsemblPlants" id="AET3Gv20826900.2"/>
    </source>
</evidence>
<dbReference type="Gene3D" id="4.10.60.10">
    <property type="entry name" value="Zinc finger, CCHC-type"/>
    <property type="match status" value="1"/>
</dbReference>
<dbReference type="PANTHER" id="PTHR33170">
    <property type="entry name" value="DUF4283 DOMAIN-CONTAINING PROTEIN-RELATED"/>
    <property type="match status" value="1"/>
</dbReference>
<reference evidence="5" key="1">
    <citation type="journal article" date="2014" name="Science">
        <title>Ancient hybridizations among the ancestral genomes of bread wheat.</title>
        <authorList>
            <consortium name="International Wheat Genome Sequencing Consortium,"/>
            <person name="Marcussen T."/>
            <person name="Sandve S.R."/>
            <person name="Heier L."/>
            <person name="Spannagl M."/>
            <person name="Pfeifer M."/>
            <person name="Jakobsen K.S."/>
            <person name="Wulff B.B."/>
            <person name="Steuernagel B."/>
            <person name="Mayer K.F."/>
            <person name="Olsen O.A."/>
        </authorList>
    </citation>
    <scope>NUCLEOTIDE SEQUENCE [LARGE SCALE GENOMIC DNA]</scope>
    <source>
        <strain evidence="5">cv. AL8/78</strain>
    </source>
</reference>
<dbReference type="InterPro" id="IPR001878">
    <property type="entry name" value="Znf_CCHC"/>
</dbReference>
<protein>
    <recommendedName>
        <fullName evidence="3">CCHC-type domain-containing protein</fullName>
    </recommendedName>
</protein>
<evidence type="ECO:0000256" key="2">
    <source>
        <dbReference type="SAM" id="MobiDB-lite"/>
    </source>
</evidence>
<evidence type="ECO:0000259" key="3">
    <source>
        <dbReference type="PROSITE" id="PS50158"/>
    </source>
</evidence>
<reference evidence="4" key="3">
    <citation type="journal article" date="2017" name="Nature">
        <title>Genome sequence of the progenitor of the wheat D genome Aegilops tauschii.</title>
        <authorList>
            <person name="Luo M.C."/>
            <person name="Gu Y.Q."/>
            <person name="Puiu D."/>
            <person name="Wang H."/>
            <person name="Twardziok S.O."/>
            <person name="Deal K.R."/>
            <person name="Huo N."/>
            <person name="Zhu T."/>
            <person name="Wang L."/>
            <person name="Wang Y."/>
            <person name="McGuire P.E."/>
            <person name="Liu S."/>
            <person name="Long H."/>
            <person name="Ramasamy R.K."/>
            <person name="Rodriguez J.C."/>
            <person name="Van S.L."/>
            <person name="Yuan L."/>
            <person name="Wang Z."/>
            <person name="Xia Z."/>
            <person name="Xiao L."/>
            <person name="Anderson O.D."/>
            <person name="Ouyang S."/>
            <person name="Liang Y."/>
            <person name="Zimin A.V."/>
            <person name="Pertea G."/>
            <person name="Qi P."/>
            <person name="Bennetzen J.L."/>
            <person name="Dai X."/>
            <person name="Dawson M.W."/>
            <person name="Muller H.G."/>
            <person name="Kugler K."/>
            <person name="Rivarola-Duarte L."/>
            <person name="Spannagl M."/>
            <person name="Mayer K.F.X."/>
            <person name="Lu F.H."/>
            <person name="Bevan M.W."/>
            <person name="Leroy P."/>
            <person name="Li P."/>
            <person name="You F.M."/>
            <person name="Sun Q."/>
            <person name="Liu Z."/>
            <person name="Lyons E."/>
            <person name="Wicker T."/>
            <person name="Salzberg S.L."/>
            <person name="Devos K.M."/>
            <person name="Dvorak J."/>
        </authorList>
    </citation>
    <scope>NUCLEOTIDE SEQUENCE [LARGE SCALE GENOMIC DNA]</scope>
    <source>
        <strain evidence="4">cv. AL8/78</strain>
    </source>
</reference>
<dbReference type="PROSITE" id="PS50158">
    <property type="entry name" value="ZF_CCHC"/>
    <property type="match status" value="1"/>
</dbReference>
<dbReference type="InterPro" id="IPR036875">
    <property type="entry name" value="Znf_CCHC_sf"/>
</dbReference>
<accession>A0A453FYE2</accession>
<evidence type="ECO:0000256" key="1">
    <source>
        <dbReference type="PROSITE-ProRule" id="PRU00047"/>
    </source>
</evidence>
<sequence length="249" mass="26882">MADRFAQGRGGGGRDVERGSNWRPAAGYGREPQFDMHDQGYQARPRPPFRNFSGNQFQNHFGRDGYGNWNHEGSGRDTRQFQHRPLAQINLPPAVSKYQQKTNVVTSSGGGGGNEAQTSRANSAGAVLTGTEGSVGIPESKLLATKKIICHKCGEKGHSSKGCEAIVKCSICTKDTHIAEFCAWLHQKKPEAALVGFGGEGLGIFVAEHAKDLVGSSKNDVVALVRLREGCDIEIDSDDLIRSLAKTYP</sequence>
<keyword evidence="1" id="KW-0863">Zinc-finger</keyword>
<feature type="region of interest" description="Disordered" evidence="2">
    <location>
        <begin position="103"/>
        <end position="122"/>
    </location>
</feature>
<feature type="domain" description="CCHC-type" evidence="3">
    <location>
        <begin position="150"/>
        <end position="163"/>
    </location>
</feature>
<dbReference type="EnsemblPlants" id="AET3Gv20826900.2">
    <property type="protein sequence ID" value="AET3Gv20826900.2"/>
    <property type="gene ID" value="AET3Gv20826900"/>
</dbReference>
<reference evidence="5" key="2">
    <citation type="journal article" date="2017" name="Nat. Plants">
        <title>The Aegilops tauschii genome reveals multiple impacts of transposons.</title>
        <authorList>
            <person name="Zhao G."/>
            <person name="Zou C."/>
            <person name="Li K."/>
            <person name="Wang K."/>
            <person name="Li T."/>
            <person name="Gao L."/>
            <person name="Zhang X."/>
            <person name="Wang H."/>
            <person name="Yang Z."/>
            <person name="Liu X."/>
            <person name="Jiang W."/>
            <person name="Mao L."/>
            <person name="Kong X."/>
            <person name="Jiao Y."/>
            <person name="Jia J."/>
        </authorList>
    </citation>
    <scope>NUCLEOTIDE SEQUENCE [LARGE SCALE GENOMIC DNA]</scope>
    <source>
        <strain evidence="5">cv. AL8/78</strain>
    </source>
</reference>
<dbReference type="Gramene" id="AET3Gv20826900.2">
    <property type="protein sequence ID" value="AET3Gv20826900.2"/>
    <property type="gene ID" value="AET3Gv20826900"/>
</dbReference>
<keyword evidence="1" id="KW-0479">Metal-binding</keyword>
<evidence type="ECO:0000313" key="5">
    <source>
        <dbReference type="Proteomes" id="UP000015105"/>
    </source>
</evidence>
<dbReference type="GO" id="GO:0008270">
    <property type="term" value="F:zinc ion binding"/>
    <property type="evidence" value="ECO:0007669"/>
    <property type="project" value="UniProtKB-KW"/>
</dbReference>
<dbReference type="EnsemblPlants" id="AET3Gv20826900.1">
    <property type="protein sequence ID" value="AET3Gv20826900.1"/>
    <property type="gene ID" value="AET3Gv20826900"/>
</dbReference>
<dbReference type="Gramene" id="AET3Gv20826900.1">
    <property type="protein sequence ID" value="AET3Gv20826900.1"/>
    <property type="gene ID" value="AET3Gv20826900"/>
</dbReference>